<dbReference type="PATRIC" id="fig|1208922.3.peg.91"/>
<dbReference type="GO" id="GO:0004146">
    <property type="term" value="F:dihydrofolate reductase activity"/>
    <property type="evidence" value="ECO:0007669"/>
    <property type="project" value="UniProtKB-EC"/>
</dbReference>
<keyword evidence="6 8" id="KW-0560">Oxidoreductase</keyword>
<dbReference type="PROSITE" id="PS51330">
    <property type="entry name" value="DHFR_2"/>
    <property type="match status" value="1"/>
</dbReference>
<evidence type="ECO:0000313" key="11">
    <source>
        <dbReference type="EMBL" id="AGF49539.1"/>
    </source>
</evidence>
<comment type="catalytic activity">
    <reaction evidence="8">
        <text>(6S)-5,6,7,8-tetrahydrofolate + NADP(+) = 7,8-dihydrofolate + NADPH + H(+)</text>
        <dbReference type="Rhea" id="RHEA:15009"/>
        <dbReference type="ChEBI" id="CHEBI:15378"/>
        <dbReference type="ChEBI" id="CHEBI:57451"/>
        <dbReference type="ChEBI" id="CHEBI:57453"/>
        <dbReference type="ChEBI" id="CHEBI:57783"/>
        <dbReference type="ChEBI" id="CHEBI:58349"/>
        <dbReference type="EC" id="1.5.1.3"/>
    </reaction>
</comment>
<name>M1M2X2_9PROT</name>
<dbReference type="PIRSF" id="PIRSF000194">
    <property type="entry name" value="DHFR"/>
    <property type="match status" value="1"/>
</dbReference>
<evidence type="ECO:0000256" key="6">
    <source>
        <dbReference type="ARBA" id="ARBA00023002"/>
    </source>
</evidence>
<dbReference type="Gene3D" id="3.40.430.10">
    <property type="entry name" value="Dihydrofolate Reductase, subunit A"/>
    <property type="match status" value="1"/>
</dbReference>
<dbReference type="PANTHER" id="PTHR48069">
    <property type="entry name" value="DIHYDROFOLATE REDUCTASE"/>
    <property type="match status" value="1"/>
</dbReference>
<dbReference type="Proteomes" id="UP000011563">
    <property type="component" value="Chromosome"/>
</dbReference>
<dbReference type="AlphaFoldDB" id="M1M2X2"/>
<dbReference type="GO" id="GO:0046654">
    <property type="term" value="P:tetrahydrofolate biosynthetic process"/>
    <property type="evidence" value="ECO:0007669"/>
    <property type="project" value="UniProtKB-UniPathway"/>
</dbReference>
<evidence type="ECO:0000259" key="10">
    <source>
        <dbReference type="PROSITE" id="PS51330"/>
    </source>
</evidence>
<dbReference type="InterPro" id="IPR001796">
    <property type="entry name" value="DHFR_dom"/>
</dbReference>
<dbReference type="KEGG" id="kbt:BCUE_0311"/>
<dbReference type="PANTHER" id="PTHR48069:SF3">
    <property type="entry name" value="DIHYDROFOLATE REDUCTASE"/>
    <property type="match status" value="1"/>
</dbReference>
<reference evidence="11 12" key="1">
    <citation type="journal article" date="2013" name="Genome Biol. Evol.">
        <title>Genome evolution and phylogenomic analysis of candidatus kinetoplastibacterium, the betaproteobacterial endosymbionts of strigomonas and angomonas.</title>
        <authorList>
            <person name="Alves J.M."/>
            <person name="Serrano M.G."/>
            <person name="Maia da Silva F."/>
            <person name="Voegtly L.J."/>
            <person name="Matveyev A.V."/>
            <person name="Teixeira M.M."/>
            <person name="Camargo E.P."/>
            <person name="Buck G.A."/>
        </authorList>
    </citation>
    <scope>NUCLEOTIDE SEQUENCE [LARGE SCALE GENOMIC DNA]</scope>
    <source>
        <strain evidence="11 12">TCC012E</strain>
    </source>
</reference>
<proteinExistence type="inferred from homology"/>
<dbReference type="HOGENOM" id="CLU_043966_5_1_4"/>
<feature type="domain" description="DHFR" evidence="10">
    <location>
        <begin position="2"/>
        <end position="158"/>
    </location>
</feature>
<dbReference type="GO" id="GO:0050661">
    <property type="term" value="F:NADP binding"/>
    <property type="evidence" value="ECO:0007669"/>
    <property type="project" value="InterPro"/>
</dbReference>
<dbReference type="EC" id="1.5.1.3" evidence="3 8"/>
<dbReference type="EMBL" id="CP003807">
    <property type="protein sequence ID" value="AGF49539.1"/>
    <property type="molecule type" value="Genomic_DNA"/>
</dbReference>
<gene>
    <name evidence="11" type="ORF">BCUE_0311</name>
</gene>
<dbReference type="UniPathway" id="UPA00077">
    <property type="reaction ID" value="UER00158"/>
</dbReference>
<dbReference type="GO" id="GO:0006730">
    <property type="term" value="P:one-carbon metabolic process"/>
    <property type="evidence" value="ECO:0007669"/>
    <property type="project" value="UniProtKB-KW"/>
</dbReference>
<dbReference type="Pfam" id="PF00186">
    <property type="entry name" value="DHFR_1"/>
    <property type="match status" value="1"/>
</dbReference>
<protein>
    <recommendedName>
        <fullName evidence="3 8">Dihydrofolate reductase</fullName>
        <ecNumber evidence="3 8">1.5.1.3</ecNumber>
    </recommendedName>
</protein>
<dbReference type="GO" id="GO:0046452">
    <property type="term" value="P:dihydrofolate metabolic process"/>
    <property type="evidence" value="ECO:0007669"/>
    <property type="project" value="TreeGrafter"/>
</dbReference>
<evidence type="ECO:0000256" key="4">
    <source>
        <dbReference type="ARBA" id="ARBA00022563"/>
    </source>
</evidence>
<evidence type="ECO:0000313" key="12">
    <source>
        <dbReference type="Proteomes" id="UP000011563"/>
    </source>
</evidence>
<keyword evidence="4 8" id="KW-0554">One-carbon metabolism</keyword>
<sequence length="167" mass="19123">MEITIIVAYSDNRVIGNKNTLPWRISSDLKSFKEHTVNNTVIMGRKTWDSLPIKPLPNRENIVITRNNILTNGAVLAKSPSEAISLCKPNKKIFIIGGSSIYEQFLPISSRILATEIHSLLEGDSFFPKIQSEIWLEIDRKPQFSENNYNYDFVTYIKNPKTLCDYN</sequence>
<keyword evidence="5 8" id="KW-0521">NADP</keyword>
<evidence type="ECO:0000256" key="5">
    <source>
        <dbReference type="ARBA" id="ARBA00022857"/>
    </source>
</evidence>
<organism evidence="11 12">
    <name type="scientific">Candidatus Kinetoplastidibacterium blastocrithidiae TCC012E</name>
    <dbReference type="NCBI Taxonomy" id="1208922"/>
    <lineage>
        <taxon>Bacteria</taxon>
        <taxon>Pseudomonadati</taxon>
        <taxon>Pseudomonadota</taxon>
        <taxon>Betaproteobacteria</taxon>
        <taxon>Candidatus Kinetoplastidibacterium</taxon>
    </lineage>
</organism>
<dbReference type="InterPro" id="IPR017925">
    <property type="entry name" value="DHFR_CS"/>
</dbReference>
<dbReference type="GO" id="GO:0005829">
    <property type="term" value="C:cytosol"/>
    <property type="evidence" value="ECO:0007669"/>
    <property type="project" value="TreeGrafter"/>
</dbReference>
<accession>M1M2X2</accession>
<evidence type="ECO:0000256" key="8">
    <source>
        <dbReference type="PIRNR" id="PIRNR000194"/>
    </source>
</evidence>
<dbReference type="GO" id="GO:0046655">
    <property type="term" value="P:folic acid metabolic process"/>
    <property type="evidence" value="ECO:0007669"/>
    <property type="project" value="TreeGrafter"/>
</dbReference>
<comment type="function">
    <text evidence="7 8">Key enzyme in folate metabolism. Catalyzes an essential reaction for de novo glycine and purine synthesis, and for DNA precursor synthesis.</text>
</comment>
<dbReference type="RefSeq" id="WP_015389959.1">
    <property type="nucleotide sequence ID" value="NC_020285.1"/>
</dbReference>
<dbReference type="InterPro" id="IPR012259">
    <property type="entry name" value="DHFR"/>
</dbReference>
<dbReference type="InterPro" id="IPR024072">
    <property type="entry name" value="DHFR-like_dom_sf"/>
</dbReference>
<evidence type="ECO:0000256" key="7">
    <source>
        <dbReference type="ARBA" id="ARBA00025067"/>
    </source>
</evidence>
<comment type="similarity">
    <text evidence="2 8 9">Belongs to the dihydrofolate reductase family.</text>
</comment>
<dbReference type="PRINTS" id="PR00070">
    <property type="entry name" value="DHFR"/>
</dbReference>
<keyword evidence="12" id="KW-1185">Reference proteome</keyword>
<evidence type="ECO:0000256" key="9">
    <source>
        <dbReference type="RuleBase" id="RU004474"/>
    </source>
</evidence>
<evidence type="ECO:0000256" key="3">
    <source>
        <dbReference type="ARBA" id="ARBA00012856"/>
    </source>
</evidence>
<evidence type="ECO:0000256" key="1">
    <source>
        <dbReference type="ARBA" id="ARBA00004903"/>
    </source>
</evidence>
<dbReference type="PROSITE" id="PS00075">
    <property type="entry name" value="DHFR_1"/>
    <property type="match status" value="1"/>
</dbReference>
<evidence type="ECO:0000256" key="2">
    <source>
        <dbReference type="ARBA" id="ARBA00009539"/>
    </source>
</evidence>
<dbReference type="CDD" id="cd00209">
    <property type="entry name" value="DHFR"/>
    <property type="match status" value="1"/>
</dbReference>
<dbReference type="SUPFAM" id="SSF53597">
    <property type="entry name" value="Dihydrofolate reductase-like"/>
    <property type="match status" value="1"/>
</dbReference>
<comment type="pathway">
    <text evidence="1 8">Cofactor biosynthesis; tetrahydrofolate biosynthesis; 5,6,7,8-tetrahydrofolate from 7,8-dihydrofolate: step 1/1.</text>
</comment>